<protein>
    <submittedName>
        <fullName evidence="2">Uncharacterized protein</fullName>
    </submittedName>
</protein>
<sequence>MCTFFTLTYSCGHTQTSHRCPRSTVYIYGKNGEQVPQINGCDSNHSVDTAIRDNCINCKMTEGCMPGVATGVNGWSQWGPKEEALSARVEKMKEFQEMEALVDGGAVQADDWEEQVRAALTDQPREETSTPETMTSSARSGSMQAEWSQGPVRVKDQDEEDDEWMYGSLVGFGAENSRK</sequence>
<feature type="region of interest" description="Disordered" evidence="1">
    <location>
        <begin position="121"/>
        <end position="161"/>
    </location>
</feature>
<comment type="caution">
    <text evidence="2">The sequence shown here is derived from an EMBL/GenBank/DDBJ whole genome shotgun (WGS) entry which is preliminary data.</text>
</comment>
<feature type="compositionally biased region" description="Polar residues" evidence="1">
    <location>
        <begin position="138"/>
        <end position="147"/>
    </location>
</feature>
<accession>A0ABR3R078</accession>
<name>A0ABR3R078_9PLEO</name>
<keyword evidence="3" id="KW-1185">Reference proteome</keyword>
<dbReference type="Proteomes" id="UP001521785">
    <property type="component" value="Unassembled WGS sequence"/>
</dbReference>
<dbReference type="EMBL" id="JAKJXO020000012">
    <property type="protein sequence ID" value="KAL1597816.1"/>
    <property type="molecule type" value="Genomic_DNA"/>
</dbReference>
<evidence type="ECO:0000256" key="1">
    <source>
        <dbReference type="SAM" id="MobiDB-lite"/>
    </source>
</evidence>
<gene>
    <name evidence="2" type="ORF">SLS60_008303</name>
</gene>
<evidence type="ECO:0000313" key="3">
    <source>
        <dbReference type="Proteomes" id="UP001521785"/>
    </source>
</evidence>
<proteinExistence type="predicted"/>
<evidence type="ECO:0000313" key="2">
    <source>
        <dbReference type="EMBL" id="KAL1597816.1"/>
    </source>
</evidence>
<organism evidence="2 3">
    <name type="scientific">Paraconiothyrium brasiliense</name>
    <dbReference type="NCBI Taxonomy" id="300254"/>
    <lineage>
        <taxon>Eukaryota</taxon>
        <taxon>Fungi</taxon>
        <taxon>Dikarya</taxon>
        <taxon>Ascomycota</taxon>
        <taxon>Pezizomycotina</taxon>
        <taxon>Dothideomycetes</taxon>
        <taxon>Pleosporomycetidae</taxon>
        <taxon>Pleosporales</taxon>
        <taxon>Massarineae</taxon>
        <taxon>Didymosphaeriaceae</taxon>
        <taxon>Paraconiothyrium</taxon>
    </lineage>
</organism>
<reference evidence="2 3" key="1">
    <citation type="submission" date="2024-02" db="EMBL/GenBank/DDBJ databases">
        <title>De novo assembly and annotation of 12 fungi associated with fruit tree decline syndrome in Ontario, Canada.</title>
        <authorList>
            <person name="Sulman M."/>
            <person name="Ellouze W."/>
            <person name="Ilyukhin E."/>
        </authorList>
    </citation>
    <scope>NUCLEOTIDE SEQUENCE [LARGE SCALE GENOMIC DNA]</scope>
    <source>
        <strain evidence="2 3">M42-189</strain>
    </source>
</reference>